<dbReference type="Pfam" id="PF01364">
    <property type="entry name" value="Peptidase_C25"/>
    <property type="match status" value="1"/>
</dbReference>
<dbReference type="Proteomes" id="UP000480178">
    <property type="component" value="Chromosome"/>
</dbReference>
<reference evidence="3 4" key="1">
    <citation type="submission" date="2020-01" db="EMBL/GenBank/DDBJ databases">
        <authorList>
            <person name="Kim M.K."/>
        </authorList>
    </citation>
    <scope>NUCLEOTIDE SEQUENCE [LARGE SCALE GENOMIC DNA]</scope>
    <source>
        <strain evidence="3 4">172606-1</strain>
    </source>
</reference>
<gene>
    <name evidence="3" type="primary">porU</name>
    <name evidence="3" type="ORF">GXP67_27875</name>
</gene>
<dbReference type="InterPro" id="IPR029030">
    <property type="entry name" value="Caspase-like_dom_sf"/>
</dbReference>
<evidence type="ECO:0000256" key="1">
    <source>
        <dbReference type="ARBA" id="ARBA00022729"/>
    </source>
</evidence>
<evidence type="ECO:0000313" key="4">
    <source>
        <dbReference type="Proteomes" id="UP000480178"/>
    </source>
</evidence>
<feature type="domain" description="Gingipain" evidence="2">
    <location>
        <begin position="401"/>
        <end position="767"/>
    </location>
</feature>
<dbReference type="NCBIfam" id="NF033707">
    <property type="entry name" value="T9SS_sortase"/>
    <property type="match status" value="1"/>
</dbReference>
<dbReference type="KEGG" id="rhoz:GXP67_27875"/>
<accession>A0A6C0GRM1</accession>
<proteinExistence type="predicted"/>
<dbReference type="Gene3D" id="3.40.50.1460">
    <property type="match status" value="1"/>
</dbReference>
<dbReference type="EMBL" id="CP048222">
    <property type="protein sequence ID" value="QHT70192.1"/>
    <property type="molecule type" value="Genomic_DNA"/>
</dbReference>
<dbReference type="GO" id="GO:0006508">
    <property type="term" value="P:proteolysis"/>
    <property type="evidence" value="ECO:0007669"/>
    <property type="project" value="InterPro"/>
</dbReference>
<protein>
    <submittedName>
        <fullName evidence="3">Type IX secretion system sortase PorU</fullName>
    </submittedName>
</protein>
<evidence type="ECO:0000313" key="3">
    <source>
        <dbReference type="EMBL" id="QHT70192.1"/>
    </source>
</evidence>
<evidence type="ECO:0000259" key="2">
    <source>
        <dbReference type="Pfam" id="PF01364"/>
    </source>
</evidence>
<dbReference type="Gene3D" id="2.60.40.4070">
    <property type="match status" value="1"/>
</dbReference>
<dbReference type="CDD" id="cd02258">
    <property type="entry name" value="Peptidase_C25_N"/>
    <property type="match status" value="1"/>
</dbReference>
<dbReference type="GO" id="GO:0008234">
    <property type="term" value="F:cysteine-type peptidase activity"/>
    <property type="evidence" value="ECO:0007669"/>
    <property type="project" value="InterPro"/>
</dbReference>
<dbReference type="SUPFAM" id="SSF52129">
    <property type="entry name" value="Caspase-like"/>
    <property type="match status" value="1"/>
</dbReference>
<dbReference type="AlphaFoldDB" id="A0A6C0GRM1"/>
<dbReference type="InterPro" id="IPR001769">
    <property type="entry name" value="Gingipain"/>
</dbReference>
<keyword evidence="1" id="KW-0732">Signal</keyword>
<keyword evidence="4" id="KW-1185">Reference proteome</keyword>
<organism evidence="3 4">
    <name type="scientific">Rhodocytophaga rosea</name>
    <dbReference type="NCBI Taxonomy" id="2704465"/>
    <lineage>
        <taxon>Bacteria</taxon>
        <taxon>Pseudomonadati</taxon>
        <taxon>Bacteroidota</taxon>
        <taxon>Cytophagia</taxon>
        <taxon>Cytophagales</taxon>
        <taxon>Rhodocytophagaceae</taxon>
        <taxon>Rhodocytophaga</taxon>
    </lineage>
</organism>
<dbReference type="InterPro" id="IPR029031">
    <property type="entry name" value="Gingipain_N_sf"/>
</dbReference>
<sequence>MPSFRLLIGLILSLLPVSLLAQNSVLASGEWYKIAVSKAGIYKIDLSFLQKAGINTAALNPQNIHLYGYGGGMLPQANHMSRPADLPENAIFVEGEADGRFDNADYILFYAQSPHAVYYDTTQKIFRHQTNLYSDTTFYFLTVSDTPGLRIEEQESESNAVHTITSFDDYLFHEKELTNQIQSGREWYGEKFDFTVTQHIDFPVTGLVAGSEIKITSAVMAQASGSTQFSLALNGQEAGSHSLPGVSSGTYDVKGVNRTNTFTVLAPATDNLKLTYTYDKKGLTDAAGYLNFAGLQVKRELKAYADQTTFMALESMEYEEVNYIIKDATSQLNIWDITNPQIPANQIYALTGSTAVFGAKAGTNAGSLKEYILFSGTSFDNPVSVQRIANQNLHALSTPQFLIITPGIFKEQAIKLADFRKSHDGLQTEVATLDEIYNEFSSGRQDVSAIRDFIRYLYTRNQSLQYVLLVGDASYDYKNRISPHTNFVPIYESRESLHPIFSYSSDDYYGFMDDNEGEWTENTQGDHIMDIAVGRLPVKSVEEASNVMSKLIRYATDTKTLGKWRNQLSFVADDGDNNTHQLDADRLAEQIAAKYPAFNINKIFMDAYPQVSNANGQTAPEVQKAIDKAIDKGSFILNYTGHGGEIGWSQEQILSIPQINEWNNIYLPLMVTATCEFGRYDDPVRTSGAEYALLHAKGGAIGLITTTRPVFSNTNYALNTAFYSAVFEPQNGQMPRLGDVMKHTKNNSLSGSINRNFALLGDPSMRLAYPEQNISISKINKKDISAGADTLKALSKVSIEGYLQDRFSGQLQSEFNGLLYATVFDKKSTLTTLGTERSARMNFKVQQNILFEGKVSVKNGVFELNFVVPKDIDYRFDAGKISMYAQNETGQDANGSQQVMIGGSIPLINPDQTPPLIRLFMNDTTFVDGSITGSNTALMALLSDENGINVTQTGIGHGITATLHSTSEEIVLNEYYTASIDDYRKGQIYYPFKNLAPGSYTLTLKAWDTYNNSSQADIRFIVANSEAIALRNVLNVPNPFRDFTQFQFDHNRAGEDLEITVDIYSLSGQIIKTLHTIAYASPEQFKDLRWDGKGDYDNKIHNGVYIYKLSVRSMADGSQTHLFNRLVIFQ</sequence>
<dbReference type="Gene3D" id="3.40.50.10390">
    <property type="entry name" value="Gingipain r, domain 1"/>
    <property type="match status" value="1"/>
</dbReference>
<name>A0A6C0GRM1_9BACT</name>
<dbReference type="RefSeq" id="WP_162446174.1">
    <property type="nucleotide sequence ID" value="NZ_CP048222.1"/>
</dbReference>